<dbReference type="NCBIfam" id="TIGR03097">
    <property type="entry name" value="PEP_O_lig_1"/>
    <property type="match status" value="1"/>
</dbReference>
<dbReference type="InterPro" id="IPR017528">
    <property type="entry name" value="CHP03097O-antigen_lig-rel"/>
</dbReference>
<proteinExistence type="predicted"/>
<keyword evidence="2 5" id="KW-0812">Transmembrane</keyword>
<evidence type="ECO:0000256" key="4">
    <source>
        <dbReference type="ARBA" id="ARBA00023136"/>
    </source>
</evidence>
<dbReference type="GO" id="GO:0016874">
    <property type="term" value="F:ligase activity"/>
    <property type="evidence" value="ECO:0007669"/>
    <property type="project" value="UniProtKB-KW"/>
</dbReference>
<organism evidence="8 9">
    <name type="scientific">Candidatus Accumulibacter adjunctus</name>
    <dbReference type="NCBI Taxonomy" id="1454001"/>
    <lineage>
        <taxon>Bacteria</taxon>
        <taxon>Pseudomonadati</taxon>
        <taxon>Pseudomonadota</taxon>
        <taxon>Betaproteobacteria</taxon>
        <taxon>Candidatus Accumulibacter</taxon>
    </lineage>
</organism>
<feature type="domain" description="DUF5935" evidence="7">
    <location>
        <begin position="7"/>
        <end position="194"/>
    </location>
</feature>
<dbReference type="PATRIC" id="fig|1454001.3.peg.1458"/>
<dbReference type="Pfam" id="PF04932">
    <property type="entry name" value="Wzy_C"/>
    <property type="match status" value="1"/>
</dbReference>
<evidence type="ECO:0000256" key="5">
    <source>
        <dbReference type="SAM" id="Phobius"/>
    </source>
</evidence>
<feature type="transmembrane region" description="Helical" evidence="5">
    <location>
        <begin position="336"/>
        <end position="355"/>
    </location>
</feature>
<dbReference type="InterPro" id="IPR051533">
    <property type="entry name" value="WaaL-like"/>
</dbReference>
<sequence length="447" mass="48847">MTGVLRMRDLLLVGIFLAVLPFALRNTWIGVLLWTWLSLMNPHRLTYGFAYDAPFAAAAAGVIFLSLFIGRDKLRMPWSPPVIVLFLFVFWMCVTTAFALSPEDSWNQLNKVLKIQVVTAIALMALQERRHIELFIWVNALSIGFYGFKGGLYTVLSGGGGRVWGPAGTFIADNNHLAVAVIMVIPLLNYLRTVATGKYLRLGLLALMVFCAFSALGSQSRGALLAIAAMTLVLWARAPNKAVTGVILAVTGVALIAFMPAAWEERMSTIGTYESDGSAMGRIQTWQFCANLAADRLTGGGFSIYNVQNLAIWGAPGARSVHVAHSIYFSVLGEHGYIGLFLFLLLWWLAMRQAARLRKASKGKPELAWVFHLVGMCQVSLVGYFVGGAFLQLAYFDLPYNILVVLVVTQRWLDAGGWKEKAGGTVTTAGSAQQRPLPSTATQQVTS</sequence>
<dbReference type="Proteomes" id="UP000020218">
    <property type="component" value="Unassembled WGS sequence"/>
</dbReference>
<comment type="caution">
    <text evidence="8">The sequence shown here is derived from an EMBL/GenBank/DDBJ whole genome shotgun (WGS) entry which is preliminary data.</text>
</comment>
<evidence type="ECO:0000256" key="2">
    <source>
        <dbReference type="ARBA" id="ARBA00022692"/>
    </source>
</evidence>
<evidence type="ECO:0000313" key="9">
    <source>
        <dbReference type="Proteomes" id="UP000020218"/>
    </source>
</evidence>
<keyword evidence="9" id="KW-1185">Reference proteome</keyword>
<dbReference type="STRING" id="1454001.AW08_01405"/>
<feature type="transmembrane region" description="Helical" evidence="5">
    <location>
        <begin position="245"/>
        <end position="263"/>
    </location>
</feature>
<name>A0A011NUB4_9PROT</name>
<feature type="transmembrane region" description="Helical" evidence="5">
    <location>
        <begin position="176"/>
        <end position="192"/>
    </location>
</feature>
<evidence type="ECO:0000313" key="8">
    <source>
        <dbReference type="EMBL" id="EXI68187.1"/>
    </source>
</evidence>
<keyword evidence="3 5" id="KW-1133">Transmembrane helix</keyword>
<protein>
    <submittedName>
        <fullName evidence="8">O-glycosylation ligase, exosortase A-associated</fullName>
    </submittedName>
</protein>
<evidence type="ECO:0000259" key="6">
    <source>
        <dbReference type="Pfam" id="PF04932"/>
    </source>
</evidence>
<dbReference type="PANTHER" id="PTHR37422">
    <property type="entry name" value="TEICHURONIC ACID BIOSYNTHESIS PROTEIN TUAE"/>
    <property type="match status" value="1"/>
</dbReference>
<dbReference type="GO" id="GO:0016020">
    <property type="term" value="C:membrane"/>
    <property type="evidence" value="ECO:0007669"/>
    <property type="project" value="UniProtKB-SubCell"/>
</dbReference>
<evidence type="ECO:0000256" key="3">
    <source>
        <dbReference type="ARBA" id="ARBA00022989"/>
    </source>
</evidence>
<dbReference type="InterPro" id="IPR007016">
    <property type="entry name" value="O-antigen_ligase-rel_domated"/>
</dbReference>
<feature type="domain" description="O-antigen ligase-related" evidence="6">
    <location>
        <begin position="207"/>
        <end position="344"/>
    </location>
</feature>
<reference evidence="8" key="1">
    <citation type="submission" date="2014-02" db="EMBL/GenBank/DDBJ databases">
        <title>Expanding our view of genomic diversity in Candidatus Accumulibacter clades.</title>
        <authorList>
            <person name="Skennerton C.T."/>
            <person name="Barr J.J."/>
            <person name="Slater F.R."/>
            <person name="Bond P.L."/>
            <person name="Tyson G.W."/>
        </authorList>
    </citation>
    <scope>NUCLEOTIDE SEQUENCE [LARGE SCALE GENOMIC DNA]</scope>
</reference>
<dbReference type="InterPro" id="IPR045979">
    <property type="entry name" value="DUF5935"/>
</dbReference>
<feature type="transmembrane region" description="Helical" evidence="5">
    <location>
        <begin position="367"/>
        <end position="387"/>
    </location>
</feature>
<gene>
    <name evidence="8" type="ORF">AW08_01405</name>
</gene>
<keyword evidence="8" id="KW-0436">Ligase</keyword>
<dbReference type="Pfam" id="PF19358">
    <property type="entry name" value="DUF5935"/>
    <property type="match status" value="1"/>
</dbReference>
<feature type="transmembrane region" description="Helical" evidence="5">
    <location>
        <begin position="49"/>
        <end position="70"/>
    </location>
</feature>
<feature type="transmembrane region" description="Helical" evidence="5">
    <location>
        <begin position="82"/>
        <end position="100"/>
    </location>
</feature>
<evidence type="ECO:0000256" key="1">
    <source>
        <dbReference type="ARBA" id="ARBA00004141"/>
    </source>
</evidence>
<accession>A0A011NUB4</accession>
<feature type="transmembrane region" description="Helical" evidence="5">
    <location>
        <begin position="134"/>
        <end position="156"/>
    </location>
</feature>
<dbReference type="PANTHER" id="PTHR37422:SF13">
    <property type="entry name" value="LIPOPOLYSACCHARIDE BIOSYNTHESIS PROTEIN PA4999-RELATED"/>
    <property type="match status" value="1"/>
</dbReference>
<dbReference type="AlphaFoldDB" id="A0A011NUB4"/>
<keyword evidence="4 5" id="KW-0472">Membrane</keyword>
<dbReference type="EMBL" id="JFAX01000006">
    <property type="protein sequence ID" value="EXI68187.1"/>
    <property type="molecule type" value="Genomic_DNA"/>
</dbReference>
<comment type="subcellular location">
    <subcellularLocation>
        <location evidence="1">Membrane</location>
        <topology evidence="1">Multi-pass membrane protein</topology>
    </subcellularLocation>
</comment>
<evidence type="ECO:0000259" key="7">
    <source>
        <dbReference type="Pfam" id="PF19358"/>
    </source>
</evidence>